<evidence type="ECO:0000256" key="3">
    <source>
        <dbReference type="ARBA" id="ARBA00012640"/>
    </source>
</evidence>
<dbReference type="InterPro" id="IPR050582">
    <property type="entry name" value="HAD-like_SerB"/>
</dbReference>
<dbReference type="PANTHER" id="PTHR43344:SF2">
    <property type="entry name" value="PHOSPHOSERINE PHOSPHATASE"/>
    <property type="match status" value="1"/>
</dbReference>
<dbReference type="GO" id="GO:0000287">
    <property type="term" value="F:magnesium ion binding"/>
    <property type="evidence" value="ECO:0007669"/>
    <property type="project" value="TreeGrafter"/>
</dbReference>
<gene>
    <name evidence="9" type="ORF">UFOPK3376_01577</name>
</gene>
<proteinExistence type="predicted"/>
<evidence type="ECO:0000256" key="7">
    <source>
        <dbReference type="ARBA" id="ARBA00022842"/>
    </source>
</evidence>
<evidence type="ECO:0000313" key="9">
    <source>
        <dbReference type="EMBL" id="CAB4881503.1"/>
    </source>
</evidence>
<dbReference type="Gene3D" id="3.90.1470.10">
    <property type="entry name" value="thrh gene product, domain 2"/>
    <property type="match status" value="1"/>
</dbReference>
<keyword evidence="8" id="KW-0718">Serine biosynthesis</keyword>
<evidence type="ECO:0000256" key="2">
    <source>
        <dbReference type="ARBA" id="ARBA00005135"/>
    </source>
</evidence>
<dbReference type="InterPro" id="IPR023214">
    <property type="entry name" value="HAD_sf"/>
</dbReference>
<dbReference type="InterPro" id="IPR011863">
    <property type="entry name" value="HSK-PSP"/>
</dbReference>
<dbReference type="GO" id="GO:0006564">
    <property type="term" value="P:L-serine biosynthetic process"/>
    <property type="evidence" value="ECO:0007669"/>
    <property type="project" value="UniProtKB-KW"/>
</dbReference>
<keyword evidence="7" id="KW-0460">Magnesium</keyword>
<dbReference type="GO" id="GO:0005737">
    <property type="term" value="C:cytoplasm"/>
    <property type="evidence" value="ECO:0007669"/>
    <property type="project" value="TreeGrafter"/>
</dbReference>
<comment type="cofactor">
    <cofactor evidence="1">
        <name>Mg(2+)</name>
        <dbReference type="ChEBI" id="CHEBI:18420"/>
    </cofactor>
</comment>
<evidence type="ECO:0000256" key="1">
    <source>
        <dbReference type="ARBA" id="ARBA00001946"/>
    </source>
</evidence>
<sequence length="211" mass="23466">MSSAPSPQESPQQSIVTLDVEGVLVPEIWIAVADRTGIEALRRTTRDEPDYDVLMRGRLQLLDQHGLTMSMIADVIGGLAPLDGAREFLDTLRSKTQVLLLSDTFEQFGLPLMRHLGYPTLICHRLVVHDDRIVDYRLRMPDQKRHAVKALHGLNYRVVAAGDSYNDTAMLSEADAGFLFHAPANVIAEFPQFPAVDDYATLLALITDQLT</sequence>
<keyword evidence="4" id="KW-0028">Amino-acid biosynthesis</keyword>
<evidence type="ECO:0000256" key="6">
    <source>
        <dbReference type="ARBA" id="ARBA00022801"/>
    </source>
</evidence>
<dbReference type="EMBL" id="CAFBLP010000036">
    <property type="protein sequence ID" value="CAB4881503.1"/>
    <property type="molecule type" value="Genomic_DNA"/>
</dbReference>
<keyword evidence="6" id="KW-0378">Hydrolase</keyword>
<dbReference type="GO" id="GO:0036424">
    <property type="term" value="F:L-phosphoserine phosphatase activity"/>
    <property type="evidence" value="ECO:0007669"/>
    <property type="project" value="TreeGrafter"/>
</dbReference>
<dbReference type="PANTHER" id="PTHR43344">
    <property type="entry name" value="PHOSPHOSERINE PHOSPHATASE"/>
    <property type="match status" value="1"/>
</dbReference>
<keyword evidence="5" id="KW-0479">Metal-binding</keyword>
<evidence type="ECO:0000256" key="8">
    <source>
        <dbReference type="ARBA" id="ARBA00023299"/>
    </source>
</evidence>
<dbReference type="NCBIfam" id="TIGR02137">
    <property type="entry name" value="HSK-PSP"/>
    <property type="match status" value="1"/>
</dbReference>
<accession>A0A6J7EPR6</accession>
<dbReference type="InterPro" id="IPR036412">
    <property type="entry name" value="HAD-like_sf"/>
</dbReference>
<dbReference type="SUPFAM" id="SSF56784">
    <property type="entry name" value="HAD-like"/>
    <property type="match status" value="1"/>
</dbReference>
<dbReference type="NCBIfam" id="NF010109">
    <property type="entry name" value="PRK13582.1"/>
    <property type="match status" value="1"/>
</dbReference>
<name>A0A6J7EPR6_9ZZZZ</name>
<dbReference type="Gene3D" id="3.40.50.1000">
    <property type="entry name" value="HAD superfamily/HAD-like"/>
    <property type="match status" value="1"/>
</dbReference>
<dbReference type="Pfam" id="PF00702">
    <property type="entry name" value="Hydrolase"/>
    <property type="match status" value="1"/>
</dbReference>
<dbReference type="AlphaFoldDB" id="A0A6J7EPR6"/>
<reference evidence="9" key="1">
    <citation type="submission" date="2020-05" db="EMBL/GenBank/DDBJ databases">
        <authorList>
            <person name="Chiriac C."/>
            <person name="Salcher M."/>
            <person name="Ghai R."/>
            <person name="Kavagutti S V."/>
        </authorList>
    </citation>
    <scope>NUCLEOTIDE SEQUENCE</scope>
</reference>
<organism evidence="9">
    <name type="scientific">freshwater metagenome</name>
    <dbReference type="NCBI Taxonomy" id="449393"/>
    <lineage>
        <taxon>unclassified sequences</taxon>
        <taxon>metagenomes</taxon>
        <taxon>ecological metagenomes</taxon>
    </lineage>
</organism>
<evidence type="ECO:0000256" key="4">
    <source>
        <dbReference type="ARBA" id="ARBA00022605"/>
    </source>
</evidence>
<evidence type="ECO:0000256" key="5">
    <source>
        <dbReference type="ARBA" id="ARBA00022723"/>
    </source>
</evidence>
<protein>
    <recommendedName>
        <fullName evidence="3">phosphoserine phosphatase</fullName>
        <ecNumber evidence="3">3.1.3.3</ecNumber>
    </recommendedName>
</protein>
<dbReference type="EC" id="3.1.3.3" evidence="3"/>
<comment type="pathway">
    <text evidence="2">Amino-acid biosynthesis; L-serine biosynthesis; L-serine from 3-phospho-D-glycerate: step 3/3.</text>
</comment>